<evidence type="ECO:0000313" key="9">
    <source>
        <dbReference type="Proteomes" id="UP000265663"/>
    </source>
</evidence>
<gene>
    <name evidence="8" type="ORF">GMOD_00003055</name>
</gene>
<dbReference type="PANTHER" id="PTHR23501:SF39">
    <property type="entry name" value="MULTIDRUG TRANSPORTER, PUTATIVE (AFU_ORTHOLOGUE AFUA_1G05010)-RELATED"/>
    <property type="match status" value="1"/>
</dbReference>
<evidence type="ECO:0000256" key="5">
    <source>
        <dbReference type="SAM" id="MobiDB-lite"/>
    </source>
</evidence>
<feature type="transmembrane region" description="Helical" evidence="6">
    <location>
        <begin position="462"/>
        <end position="482"/>
    </location>
</feature>
<accession>A0A3M7M3P4</accession>
<dbReference type="GO" id="GO:0005886">
    <property type="term" value="C:plasma membrane"/>
    <property type="evidence" value="ECO:0007669"/>
    <property type="project" value="TreeGrafter"/>
</dbReference>
<feature type="domain" description="Major facilitator superfamily (MFS) profile" evidence="7">
    <location>
        <begin position="112"/>
        <end position="626"/>
    </location>
</feature>
<feature type="region of interest" description="Disordered" evidence="5">
    <location>
        <begin position="55"/>
        <end position="79"/>
    </location>
</feature>
<dbReference type="Gene3D" id="1.20.1720.10">
    <property type="entry name" value="Multidrug resistance protein D"/>
    <property type="match status" value="1"/>
</dbReference>
<dbReference type="GO" id="GO:0022857">
    <property type="term" value="F:transmembrane transporter activity"/>
    <property type="evidence" value="ECO:0007669"/>
    <property type="project" value="InterPro"/>
</dbReference>
<evidence type="ECO:0000259" key="7">
    <source>
        <dbReference type="PROSITE" id="PS50850"/>
    </source>
</evidence>
<dbReference type="PROSITE" id="PS50850">
    <property type="entry name" value="MFS"/>
    <property type="match status" value="1"/>
</dbReference>
<keyword evidence="4 6" id="KW-0472">Membrane</keyword>
<feature type="compositionally biased region" description="Basic and acidic residues" evidence="5">
    <location>
        <begin position="55"/>
        <end position="67"/>
    </location>
</feature>
<keyword evidence="9" id="KW-1185">Reference proteome</keyword>
<dbReference type="Proteomes" id="UP000265663">
    <property type="component" value="Unassembled WGS sequence"/>
</dbReference>
<feature type="transmembrane region" description="Helical" evidence="6">
    <location>
        <begin position="393"/>
        <end position="418"/>
    </location>
</feature>
<feature type="transmembrane region" description="Helical" evidence="6">
    <location>
        <begin position="112"/>
        <end position="135"/>
    </location>
</feature>
<dbReference type="InterPro" id="IPR036259">
    <property type="entry name" value="MFS_trans_sf"/>
</dbReference>
<feature type="transmembrane region" description="Helical" evidence="6">
    <location>
        <begin position="203"/>
        <end position="224"/>
    </location>
</feature>
<comment type="subcellular location">
    <subcellularLocation>
        <location evidence="1">Membrane</location>
        <topology evidence="1">Multi-pass membrane protein</topology>
    </subcellularLocation>
</comment>
<dbReference type="Pfam" id="PF07690">
    <property type="entry name" value="MFS_1"/>
    <property type="match status" value="1"/>
</dbReference>
<reference evidence="8 9" key="1">
    <citation type="journal article" date="2014" name="PLoS ONE">
        <title>De novo Genome Assembly of the Fungal Plant Pathogen Pyrenophora semeniperda.</title>
        <authorList>
            <person name="Soliai M.M."/>
            <person name="Meyer S.E."/>
            <person name="Udall J.A."/>
            <person name="Elzinga D.E."/>
            <person name="Hermansen R.A."/>
            <person name="Bodily P.M."/>
            <person name="Hart A.A."/>
            <person name="Coleman C.E."/>
        </authorList>
    </citation>
    <scope>NUCLEOTIDE SEQUENCE [LARGE SCALE GENOMIC DNA]</scope>
    <source>
        <strain evidence="8 9">CCB06</strain>
        <tissue evidence="8">Mycelium</tissue>
    </source>
</reference>
<feature type="transmembrane region" description="Helical" evidence="6">
    <location>
        <begin position="591"/>
        <end position="618"/>
    </location>
</feature>
<evidence type="ECO:0000313" key="8">
    <source>
        <dbReference type="EMBL" id="RMZ69131.1"/>
    </source>
</evidence>
<evidence type="ECO:0000256" key="4">
    <source>
        <dbReference type="ARBA" id="ARBA00023136"/>
    </source>
</evidence>
<feature type="transmembrane region" description="Helical" evidence="6">
    <location>
        <begin position="305"/>
        <end position="333"/>
    </location>
</feature>
<dbReference type="InterPro" id="IPR020846">
    <property type="entry name" value="MFS_dom"/>
</dbReference>
<protein>
    <submittedName>
        <fullName evidence="8">Mfs multidrug transporter</fullName>
    </submittedName>
</protein>
<evidence type="ECO:0000256" key="2">
    <source>
        <dbReference type="ARBA" id="ARBA00022692"/>
    </source>
</evidence>
<dbReference type="EMBL" id="KE747817">
    <property type="protein sequence ID" value="RMZ69131.1"/>
    <property type="molecule type" value="Genomic_DNA"/>
</dbReference>
<evidence type="ECO:0000256" key="1">
    <source>
        <dbReference type="ARBA" id="ARBA00004141"/>
    </source>
</evidence>
<feature type="transmembrane region" description="Helical" evidence="6">
    <location>
        <begin position="236"/>
        <end position="259"/>
    </location>
</feature>
<feature type="transmembrane region" description="Helical" evidence="6">
    <location>
        <begin position="524"/>
        <end position="544"/>
    </location>
</feature>
<feature type="transmembrane region" description="Helical" evidence="6">
    <location>
        <begin position="345"/>
        <end position="365"/>
    </location>
</feature>
<feature type="transmembrane region" description="Helical" evidence="6">
    <location>
        <begin position="147"/>
        <end position="165"/>
    </location>
</feature>
<feature type="transmembrane region" description="Helical" evidence="6">
    <location>
        <begin position="177"/>
        <end position="197"/>
    </location>
</feature>
<dbReference type="AlphaFoldDB" id="A0A3M7M3P4"/>
<dbReference type="PANTHER" id="PTHR23501">
    <property type="entry name" value="MAJOR FACILITATOR SUPERFAMILY"/>
    <property type="match status" value="1"/>
</dbReference>
<sequence>MPGTASIGFMTGCAGVSVHQSGGVWLERSSIMAYFLFKLVRRKLREREARKVIPTTDDSHLVPEKPSEQGTQKGHASVDAAAPGSHINFLTPEEAAQLKADIRRRKIRQWKLILGLVLPNFLAAMDVTIVAPAIPMLSSHFNRLSGSFNWIVAAYTLTFTTFVPVSGQLADIYGRHFALQFEMFWIMIGSVLCAAAQSWGMLLLGRALQGLGAAGILSLSRIILSDGATLAENALNNSLLSLVSGVSYSIGPVIGGYLVDASWHYIFVLPIGVSVLAMLVIFFVMRKELLQGSATEAGGSRRLGYISGLAIIDWPGLFMFILGVGCISLAIQWGGTQYAWDSAPVVAPLVLGGILCVAFFAYEYLLGPGRAVSRLFPQQRPMIPSTLFRKMDAILLLIINFSTGISIVSAFYFISYYWQLAEGYSSSKAGIQLLFYLPGLGAGVYTATAMCNKWPRQTFSPLFIGSIVECLGLTLLTYSVYIRNTTMVKVFLAIAGAGTGLRFMPVVLHAAGIWSTRISSMQSLLSFMVPLGETIGISIMGSVFSNKLDTFLAPIKDRANGMAATGPPSLELLNKLPEPIKQEIQNAAAKAVMWSFVSVLPFVGLSLAASALLGNVWIGKPARAAKKNRPAREAEKGKVMYKAYVVALLTGRIGESKQDLDVDLEHEERRKVCDERAAGEAA</sequence>
<organism evidence="8 9">
    <name type="scientific">Pyrenophora seminiperda CCB06</name>
    <dbReference type="NCBI Taxonomy" id="1302712"/>
    <lineage>
        <taxon>Eukaryota</taxon>
        <taxon>Fungi</taxon>
        <taxon>Dikarya</taxon>
        <taxon>Ascomycota</taxon>
        <taxon>Pezizomycotina</taxon>
        <taxon>Dothideomycetes</taxon>
        <taxon>Pleosporomycetidae</taxon>
        <taxon>Pleosporales</taxon>
        <taxon>Pleosporineae</taxon>
        <taxon>Pleosporaceae</taxon>
        <taxon>Pyrenophora</taxon>
    </lineage>
</organism>
<feature type="transmembrane region" description="Helical" evidence="6">
    <location>
        <begin position="265"/>
        <end position="284"/>
    </location>
</feature>
<keyword evidence="3 6" id="KW-1133">Transmembrane helix</keyword>
<feature type="transmembrane region" description="Helical" evidence="6">
    <location>
        <begin position="488"/>
        <end position="512"/>
    </location>
</feature>
<dbReference type="OrthoDB" id="6770063at2759"/>
<feature type="transmembrane region" description="Helical" evidence="6">
    <location>
        <begin position="430"/>
        <end position="450"/>
    </location>
</feature>
<dbReference type="InterPro" id="IPR011701">
    <property type="entry name" value="MFS"/>
</dbReference>
<proteinExistence type="predicted"/>
<name>A0A3M7M3P4_9PLEO</name>
<evidence type="ECO:0000256" key="6">
    <source>
        <dbReference type="SAM" id="Phobius"/>
    </source>
</evidence>
<evidence type="ECO:0000256" key="3">
    <source>
        <dbReference type="ARBA" id="ARBA00022989"/>
    </source>
</evidence>
<dbReference type="SUPFAM" id="SSF103473">
    <property type="entry name" value="MFS general substrate transporter"/>
    <property type="match status" value="1"/>
</dbReference>
<keyword evidence="2 6" id="KW-0812">Transmembrane</keyword>